<dbReference type="Pfam" id="PF01694">
    <property type="entry name" value="Rhomboid"/>
    <property type="match status" value="1"/>
</dbReference>
<dbReference type="PANTHER" id="PTHR43066">
    <property type="entry name" value="RHOMBOID-RELATED PROTEIN"/>
    <property type="match status" value="1"/>
</dbReference>
<keyword evidence="7 9" id="KW-0472">Membrane</keyword>
<keyword evidence="3" id="KW-0645">Protease</keyword>
<protein>
    <recommendedName>
        <fullName evidence="10">Peptidase S54 rhomboid domain-containing protein</fullName>
    </recommendedName>
</protein>
<comment type="similarity">
    <text evidence="2">Belongs to the peptidase S54 family.</text>
</comment>
<reference evidence="11" key="1">
    <citation type="submission" date="2021-01" db="EMBL/GenBank/DDBJ databases">
        <authorList>
            <person name="Corre E."/>
            <person name="Pelletier E."/>
            <person name="Niang G."/>
            <person name="Scheremetjew M."/>
            <person name="Finn R."/>
            <person name="Kale V."/>
            <person name="Holt S."/>
            <person name="Cochrane G."/>
            <person name="Meng A."/>
            <person name="Brown T."/>
            <person name="Cohen L."/>
        </authorList>
    </citation>
    <scope>NUCLEOTIDE SEQUENCE</scope>
    <source>
        <strain evidence="11">CCMP826</strain>
    </source>
</reference>
<feature type="region of interest" description="Disordered" evidence="8">
    <location>
        <begin position="307"/>
        <end position="350"/>
    </location>
</feature>
<evidence type="ECO:0000256" key="7">
    <source>
        <dbReference type="ARBA" id="ARBA00023136"/>
    </source>
</evidence>
<evidence type="ECO:0000259" key="10">
    <source>
        <dbReference type="Pfam" id="PF01694"/>
    </source>
</evidence>
<feature type="domain" description="Peptidase S54 rhomboid" evidence="10">
    <location>
        <begin position="50"/>
        <end position="195"/>
    </location>
</feature>
<organism evidence="11">
    <name type="scientific">Helicotheca tamesis</name>
    <dbReference type="NCBI Taxonomy" id="374047"/>
    <lineage>
        <taxon>Eukaryota</taxon>
        <taxon>Sar</taxon>
        <taxon>Stramenopiles</taxon>
        <taxon>Ochrophyta</taxon>
        <taxon>Bacillariophyta</taxon>
        <taxon>Mediophyceae</taxon>
        <taxon>Lithodesmiophycidae</taxon>
        <taxon>Lithodesmiales</taxon>
        <taxon>Lithodesmiaceae</taxon>
        <taxon>Helicotheca</taxon>
    </lineage>
</organism>
<keyword evidence="4 9" id="KW-0812">Transmembrane</keyword>
<evidence type="ECO:0000256" key="5">
    <source>
        <dbReference type="ARBA" id="ARBA00022801"/>
    </source>
</evidence>
<dbReference type="EMBL" id="HBGV01003319">
    <property type="protein sequence ID" value="CAD9473965.1"/>
    <property type="molecule type" value="Transcribed_RNA"/>
</dbReference>
<dbReference type="SUPFAM" id="SSF144091">
    <property type="entry name" value="Rhomboid-like"/>
    <property type="match status" value="1"/>
</dbReference>
<dbReference type="AlphaFoldDB" id="A0A7S2GX31"/>
<dbReference type="InterPro" id="IPR022764">
    <property type="entry name" value="Peptidase_S54_rhomboid_dom"/>
</dbReference>
<evidence type="ECO:0000256" key="9">
    <source>
        <dbReference type="SAM" id="Phobius"/>
    </source>
</evidence>
<feature type="transmembrane region" description="Helical" evidence="9">
    <location>
        <begin position="93"/>
        <end position="117"/>
    </location>
</feature>
<dbReference type="GO" id="GO:0006508">
    <property type="term" value="P:proteolysis"/>
    <property type="evidence" value="ECO:0007669"/>
    <property type="project" value="UniProtKB-KW"/>
</dbReference>
<dbReference type="GO" id="GO:0004252">
    <property type="term" value="F:serine-type endopeptidase activity"/>
    <property type="evidence" value="ECO:0007669"/>
    <property type="project" value="InterPro"/>
</dbReference>
<comment type="subcellular location">
    <subcellularLocation>
        <location evidence="1">Membrane</location>
        <topology evidence="1">Multi-pass membrane protein</topology>
    </subcellularLocation>
</comment>
<dbReference type="GO" id="GO:0016020">
    <property type="term" value="C:membrane"/>
    <property type="evidence" value="ECO:0007669"/>
    <property type="project" value="UniProtKB-SubCell"/>
</dbReference>
<name>A0A7S2GX31_9STRA</name>
<accession>A0A7S2GX31</accession>
<dbReference type="Gene3D" id="1.20.1540.10">
    <property type="entry name" value="Rhomboid-like"/>
    <property type="match status" value="1"/>
</dbReference>
<evidence type="ECO:0000313" key="11">
    <source>
        <dbReference type="EMBL" id="CAD9473965.1"/>
    </source>
</evidence>
<evidence type="ECO:0000256" key="6">
    <source>
        <dbReference type="ARBA" id="ARBA00022989"/>
    </source>
</evidence>
<gene>
    <name evidence="11" type="ORF">HTAM1171_LOCUS2015</name>
</gene>
<evidence type="ECO:0000256" key="2">
    <source>
        <dbReference type="ARBA" id="ARBA00009045"/>
    </source>
</evidence>
<proteinExistence type="inferred from homology"/>
<feature type="transmembrane region" description="Helical" evidence="9">
    <location>
        <begin position="161"/>
        <end position="178"/>
    </location>
</feature>
<evidence type="ECO:0000256" key="3">
    <source>
        <dbReference type="ARBA" id="ARBA00022670"/>
    </source>
</evidence>
<evidence type="ECO:0000256" key="1">
    <source>
        <dbReference type="ARBA" id="ARBA00004141"/>
    </source>
</evidence>
<evidence type="ECO:0000256" key="8">
    <source>
        <dbReference type="SAM" id="MobiDB-lite"/>
    </source>
</evidence>
<dbReference type="FunFam" id="1.20.1540.10:FF:000008">
    <property type="entry name" value="RHOMBOID-like protein 13"/>
    <property type="match status" value="1"/>
</dbReference>
<evidence type="ECO:0000256" key="4">
    <source>
        <dbReference type="ARBA" id="ARBA00022692"/>
    </source>
</evidence>
<feature type="transmembrane region" description="Helical" evidence="9">
    <location>
        <begin position="12"/>
        <end position="32"/>
    </location>
</feature>
<dbReference type="PANTHER" id="PTHR43066:SF1">
    <property type="entry name" value="RHOMBOID PROTEIN 2"/>
    <property type="match status" value="1"/>
</dbReference>
<keyword evidence="5" id="KW-0378">Hydrolase</keyword>
<sequence length="350" mass="39012">MSRLSETLASIPLATLSIIALCTIIFTYQLLFDPPLHQYTMCPRNVLYLSEYYRIITSNLFHSGFLHFFMNMSSTAAISSSLEHRYGTLKQMVTILWGMILTSIVYMIISWAMYMIFGYEKSMFQHSVGFSGVIFQLSVLESNINLDRTRSVFGFIKVPSYLYPWALLVVLQVLIPAISFLGHLSGILVGTLQLYGILDPFVLPSDDYLRKMEDRSFIANFINSSSQYRGQFVRAPPELSAEGENNSGRRNPSMLLGAIKRGFGMMLNFILNVMETVKVAIFGRGSDANSNIDLGSFEALRSYVGRSSDNDEEAGTGVGDTGGVDDDDWVGLPPMPNSSSSGRDTESRMI</sequence>
<keyword evidence="6 9" id="KW-1133">Transmembrane helix</keyword>
<dbReference type="InterPro" id="IPR035952">
    <property type="entry name" value="Rhomboid-like_sf"/>
</dbReference>